<dbReference type="EMBL" id="JXTC01000027">
    <property type="protein sequence ID" value="PON98094.1"/>
    <property type="molecule type" value="Genomic_DNA"/>
</dbReference>
<gene>
    <name evidence="3" type="ORF">TorRG33x02_061680</name>
</gene>
<dbReference type="AlphaFoldDB" id="A0A2P5FJY8"/>
<feature type="region of interest" description="Disordered" evidence="1">
    <location>
        <begin position="96"/>
        <end position="133"/>
    </location>
</feature>
<feature type="compositionally biased region" description="Polar residues" evidence="1">
    <location>
        <begin position="339"/>
        <end position="352"/>
    </location>
</feature>
<proteinExistence type="predicted"/>
<protein>
    <submittedName>
        <fullName evidence="3">Zinc knuckle CX2CX4HX4C</fullName>
    </submittedName>
</protein>
<keyword evidence="4" id="KW-1185">Reference proteome</keyword>
<dbReference type="OrthoDB" id="990360at2759"/>
<accession>A0A2P5FJY8</accession>
<feature type="compositionally biased region" description="Polar residues" evidence="1">
    <location>
        <begin position="97"/>
        <end position="110"/>
    </location>
</feature>
<name>A0A2P5FJY8_TREOI</name>
<dbReference type="Proteomes" id="UP000237000">
    <property type="component" value="Unassembled WGS sequence"/>
</dbReference>
<comment type="caution">
    <text evidence="3">The sequence shown here is derived from an EMBL/GenBank/DDBJ whole genome shotgun (WGS) entry which is preliminary data.</text>
</comment>
<evidence type="ECO:0000259" key="2">
    <source>
        <dbReference type="Pfam" id="PF14392"/>
    </source>
</evidence>
<sequence>MRVRVKIDIREPFKWGMRIFVEDKNEYVSLMFQYERLLDFCFHCGIIGHRAREFPSIGDEEEAKGTPSFRYSNWIKAAPPNFRSFSFKSDRKFGEDVSTQNKRSVPTSKLNLEDNFDGHDGESDRESRPHNGEIREFKEEQALISMGVKRWKDLINEKGLDEARKAVEEFYKSTASMSRHELLGNYDKDTAVGLEAIGVDGTDSSRAVENRAEEGTKQGAIPFSEEDTRSLGMIFKEKLSAKKVETTKGRSQLGSVSKKSSPLKLGLGPSPRHSLLKKACSPTQKKGKNRNLFLDSQKDVDLVRSKGPKRKLLDNLEGEKVSEASGKRLKSKWGVDFQSEATSSAQQSHRKL</sequence>
<reference evidence="4" key="1">
    <citation type="submission" date="2016-06" db="EMBL/GenBank/DDBJ databases">
        <title>Parallel loss of symbiosis genes in relatives of nitrogen-fixing non-legume Parasponia.</title>
        <authorList>
            <person name="Van Velzen R."/>
            <person name="Holmer R."/>
            <person name="Bu F."/>
            <person name="Rutten L."/>
            <person name="Van Zeijl A."/>
            <person name="Liu W."/>
            <person name="Santuari L."/>
            <person name="Cao Q."/>
            <person name="Sharma T."/>
            <person name="Shen D."/>
            <person name="Roswanjaya Y."/>
            <person name="Wardhani T."/>
            <person name="Kalhor M.S."/>
            <person name="Jansen J."/>
            <person name="Van den Hoogen J."/>
            <person name="Gungor B."/>
            <person name="Hartog M."/>
            <person name="Hontelez J."/>
            <person name="Verver J."/>
            <person name="Yang W.-C."/>
            <person name="Schijlen E."/>
            <person name="Repin R."/>
            <person name="Schilthuizen M."/>
            <person name="Schranz E."/>
            <person name="Heidstra R."/>
            <person name="Miyata K."/>
            <person name="Fedorova E."/>
            <person name="Kohlen W."/>
            <person name="Bisseling T."/>
            <person name="Smit S."/>
            <person name="Geurts R."/>
        </authorList>
    </citation>
    <scope>NUCLEOTIDE SEQUENCE [LARGE SCALE GENOMIC DNA]</scope>
    <source>
        <strain evidence="4">cv. RG33-2</strain>
    </source>
</reference>
<evidence type="ECO:0000313" key="3">
    <source>
        <dbReference type="EMBL" id="PON98094.1"/>
    </source>
</evidence>
<dbReference type="InParanoid" id="A0A2P5FJY8"/>
<feature type="compositionally biased region" description="Basic and acidic residues" evidence="1">
    <location>
        <begin position="314"/>
        <end position="326"/>
    </location>
</feature>
<feature type="domain" description="Zinc knuckle CX2CX4HX4C" evidence="2">
    <location>
        <begin position="7"/>
        <end position="55"/>
    </location>
</feature>
<feature type="compositionally biased region" description="Basic and acidic residues" evidence="1">
    <location>
        <begin position="116"/>
        <end position="133"/>
    </location>
</feature>
<evidence type="ECO:0000313" key="4">
    <source>
        <dbReference type="Proteomes" id="UP000237000"/>
    </source>
</evidence>
<feature type="region of interest" description="Disordered" evidence="1">
    <location>
        <begin position="314"/>
        <end position="352"/>
    </location>
</feature>
<dbReference type="InterPro" id="IPR025836">
    <property type="entry name" value="Zn_knuckle_CX2CX4HX4C"/>
</dbReference>
<organism evidence="3 4">
    <name type="scientific">Trema orientale</name>
    <name type="common">Charcoal tree</name>
    <name type="synonym">Celtis orientalis</name>
    <dbReference type="NCBI Taxonomy" id="63057"/>
    <lineage>
        <taxon>Eukaryota</taxon>
        <taxon>Viridiplantae</taxon>
        <taxon>Streptophyta</taxon>
        <taxon>Embryophyta</taxon>
        <taxon>Tracheophyta</taxon>
        <taxon>Spermatophyta</taxon>
        <taxon>Magnoliopsida</taxon>
        <taxon>eudicotyledons</taxon>
        <taxon>Gunneridae</taxon>
        <taxon>Pentapetalae</taxon>
        <taxon>rosids</taxon>
        <taxon>fabids</taxon>
        <taxon>Rosales</taxon>
        <taxon>Cannabaceae</taxon>
        <taxon>Trema</taxon>
    </lineage>
</organism>
<feature type="region of interest" description="Disordered" evidence="1">
    <location>
        <begin position="246"/>
        <end position="288"/>
    </location>
</feature>
<evidence type="ECO:0000256" key="1">
    <source>
        <dbReference type="SAM" id="MobiDB-lite"/>
    </source>
</evidence>
<feature type="compositionally biased region" description="Polar residues" evidence="1">
    <location>
        <begin position="249"/>
        <end position="260"/>
    </location>
</feature>
<dbReference type="Pfam" id="PF14392">
    <property type="entry name" value="zf-CCHC_4"/>
    <property type="match status" value="1"/>
</dbReference>